<keyword evidence="5" id="KW-0539">Nucleus</keyword>
<dbReference type="InterPro" id="IPR015300">
    <property type="entry name" value="DNA-bd_pseudobarrel_sf"/>
</dbReference>
<keyword evidence="2" id="KW-0805">Transcription regulation</keyword>
<evidence type="ECO:0000259" key="7">
    <source>
        <dbReference type="PROSITE" id="PS50863"/>
    </source>
</evidence>
<evidence type="ECO:0000256" key="4">
    <source>
        <dbReference type="ARBA" id="ARBA00023163"/>
    </source>
</evidence>
<dbReference type="CDD" id="cd10017">
    <property type="entry name" value="B3_DNA"/>
    <property type="match status" value="1"/>
</dbReference>
<dbReference type="PANTHER" id="PTHR31391">
    <property type="entry name" value="B3 DOMAIN-CONTAINING PROTEIN OS11G0197600-RELATED"/>
    <property type="match status" value="1"/>
</dbReference>
<evidence type="ECO:0000256" key="1">
    <source>
        <dbReference type="ARBA" id="ARBA00004123"/>
    </source>
</evidence>
<organism evidence="8 9">
    <name type="scientific">Hordeum vulgare subsp. vulgare</name>
    <name type="common">Domesticated barley</name>
    <dbReference type="NCBI Taxonomy" id="112509"/>
    <lineage>
        <taxon>Eukaryota</taxon>
        <taxon>Viridiplantae</taxon>
        <taxon>Streptophyta</taxon>
        <taxon>Embryophyta</taxon>
        <taxon>Tracheophyta</taxon>
        <taxon>Spermatophyta</taxon>
        <taxon>Magnoliopsida</taxon>
        <taxon>Liliopsida</taxon>
        <taxon>Poales</taxon>
        <taxon>Poaceae</taxon>
        <taxon>BOP clade</taxon>
        <taxon>Pooideae</taxon>
        <taxon>Triticodae</taxon>
        <taxon>Triticeae</taxon>
        <taxon>Hordeinae</taxon>
        <taxon>Hordeum</taxon>
    </lineage>
</organism>
<dbReference type="EnsemblPlants" id="HORVU.MOREX.r3.3HG0319210.1">
    <property type="protein sequence ID" value="HORVU.MOREX.r3.3HG0319210.1"/>
    <property type="gene ID" value="HORVU.MOREX.r3.3HG0319210"/>
</dbReference>
<dbReference type="GO" id="GO:0003677">
    <property type="term" value="F:DNA binding"/>
    <property type="evidence" value="ECO:0007669"/>
    <property type="project" value="UniProtKB-KW"/>
</dbReference>
<comment type="subcellular location">
    <subcellularLocation>
        <location evidence="1">Nucleus</location>
    </subcellularLocation>
</comment>
<feature type="compositionally biased region" description="Basic and acidic residues" evidence="6">
    <location>
        <begin position="20"/>
        <end position="33"/>
    </location>
</feature>
<reference evidence="9" key="1">
    <citation type="journal article" date="2012" name="Nature">
        <title>A physical, genetic and functional sequence assembly of the barley genome.</title>
        <authorList>
            <consortium name="The International Barley Genome Sequencing Consortium"/>
            <person name="Mayer K.F."/>
            <person name="Waugh R."/>
            <person name="Brown J.W."/>
            <person name="Schulman A."/>
            <person name="Langridge P."/>
            <person name="Platzer M."/>
            <person name="Fincher G.B."/>
            <person name="Muehlbauer G.J."/>
            <person name="Sato K."/>
            <person name="Close T.J."/>
            <person name="Wise R.P."/>
            <person name="Stein N."/>
        </authorList>
    </citation>
    <scope>NUCLEOTIDE SEQUENCE [LARGE SCALE GENOMIC DNA]</scope>
    <source>
        <strain evidence="9">cv. Morex</strain>
    </source>
</reference>
<dbReference type="PROSITE" id="PS50863">
    <property type="entry name" value="B3"/>
    <property type="match status" value="1"/>
</dbReference>
<dbReference type="InterPro" id="IPR003340">
    <property type="entry name" value="B3_DNA-bd"/>
</dbReference>
<dbReference type="Gramene" id="HORVU.MOREX.r3.3HG0319210.1">
    <property type="protein sequence ID" value="HORVU.MOREX.r3.3HG0319210.1"/>
    <property type="gene ID" value="HORVU.MOREX.r3.3HG0319210"/>
</dbReference>
<proteinExistence type="predicted"/>
<evidence type="ECO:0000313" key="8">
    <source>
        <dbReference type="EnsemblPlants" id="HORVU.MOREX.r3.3HG0319210.1"/>
    </source>
</evidence>
<dbReference type="SUPFAM" id="SSF101936">
    <property type="entry name" value="DNA-binding pseudobarrel domain"/>
    <property type="match status" value="1"/>
</dbReference>
<dbReference type="GO" id="GO:0005634">
    <property type="term" value="C:nucleus"/>
    <property type="evidence" value="ECO:0007669"/>
    <property type="project" value="UniProtKB-SubCell"/>
</dbReference>
<dbReference type="SMR" id="A0A8I6X749"/>
<dbReference type="Gene3D" id="2.40.330.10">
    <property type="entry name" value="DNA-binding pseudobarrel domain"/>
    <property type="match status" value="1"/>
</dbReference>
<dbReference type="SMART" id="SM01019">
    <property type="entry name" value="B3"/>
    <property type="match status" value="1"/>
</dbReference>
<dbReference type="Gramene" id="HORVU.MOREX.r2.3HG0266370.1">
    <property type="protein sequence ID" value="HORVU.MOREX.r2.3HG0266370.1"/>
    <property type="gene ID" value="HORVU.MOREX.r2.3HG0266370"/>
</dbReference>
<protein>
    <recommendedName>
        <fullName evidence="7">TF-B3 domain-containing protein</fullName>
    </recommendedName>
</protein>
<evidence type="ECO:0000256" key="5">
    <source>
        <dbReference type="ARBA" id="ARBA00023242"/>
    </source>
</evidence>
<dbReference type="PANTHER" id="PTHR31391:SF109">
    <property type="entry name" value="TF-B3 DOMAIN-CONTAINING PROTEIN"/>
    <property type="match status" value="1"/>
</dbReference>
<feature type="region of interest" description="Disordered" evidence="6">
    <location>
        <begin position="1"/>
        <end position="45"/>
    </location>
</feature>
<evidence type="ECO:0000256" key="6">
    <source>
        <dbReference type="SAM" id="MobiDB-lite"/>
    </source>
</evidence>
<evidence type="ECO:0000256" key="2">
    <source>
        <dbReference type="ARBA" id="ARBA00023015"/>
    </source>
</evidence>
<dbReference type="InterPro" id="IPR044837">
    <property type="entry name" value="REM16-like"/>
</dbReference>
<keyword evidence="4" id="KW-0804">Transcription</keyword>
<evidence type="ECO:0000256" key="3">
    <source>
        <dbReference type="ARBA" id="ARBA00023125"/>
    </source>
</evidence>
<accession>A0A8I6X749</accession>
<dbReference type="Proteomes" id="UP000011116">
    <property type="component" value="Chromosome 3H"/>
</dbReference>
<dbReference type="Pfam" id="PF02362">
    <property type="entry name" value="B3"/>
    <property type="match status" value="1"/>
</dbReference>
<feature type="domain" description="TF-B3" evidence="7">
    <location>
        <begin position="83"/>
        <end position="183"/>
    </location>
</feature>
<name>A0A8I6X749_HORVV</name>
<keyword evidence="9" id="KW-1185">Reference proteome</keyword>
<reference evidence="8" key="2">
    <citation type="submission" date="2020-10" db="EMBL/GenBank/DDBJ databases">
        <authorList>
            <person name="Scholz U."/>
            <person name="Mascher M."/>
            <person name="Fiebig A."/>
        </authorList>
    </citation>
    <scope>NUCLEOTIDE SEQUENCE [LARGE SCALE GENOMIC DNA]</scope>
    <source>
        <strain evidence="8">cv. Morex</strain>
    </source>
</reference>
<reference evidence="8" key="3">
    <citation type="submission" date="2022-01" db="UniProtKB">
        <authorList>
            <consortium name="EnsemblPlants"/>
        </authorList>
    </citation>
    <scope>IDENTIFICATION</scope>
    <source>
        <strain evidence="8">subsp. vulgare</strain>
    </source>
</reference>
<evidence type="ECO:0000313" key="9">
    <source>
        <dbReference type="Proteomes" id="UP000011116"/>
    </source>
</evidence>
<keyword evidence="3" id="KW-0238">DNA-binding</keyword>
<sequence>MVLTANVKEEPASDGEEISDSAHEDEGDSHDSEGASEPLFVAPDRPRLTDAQKKKVLEKVRSIDSELPIWVMVMNNTSVRLCKSGAYLNMGKKYVSRYLVNQYFTGRHGKKNVMSLVLEREGKNRKWHTELRLGSDGAAIVKGWMSFARDNQLQADDLCLFKLMRDEDFEETLKMMVYIIRHKKCSA</sequence>
<dbReference type="AlphaFoldDB" id="A0A8I6X749"/>